<name>I6Y0S9_MYCPC</name>
<organism evidence="2">
    <name type="scientific">Mycobacterium paratuberculosis</name>
    <dbReference type="NCBI Taxonomy" id="1770"/>
    <lineage>
        <taxon>Bacteria</taxon>
        <taxon>Bacillati</taxon>
        <taxon>Actinomycetota</taxon>
        <taxon>Actinomycetes</taxon>
        <taxon>Mycobacteriales</taxon>
        <taxon>Mycobacteriaceae</taxon>
        <taxon>Mycobacterium</taxon>
        <taxon>Mycobacterium avium complex (MAC)</taxon>
    </lineage>
</organism>
<feature type="region of interest" description="Disordered" evidence="1">
    <location>
        <begin position="130"/>
        <end position="181"/>
    </location>
</feature>
<reference evidence="2" key="1">
    <citation type="submission" date="2012-04" db="EMBL/GenBank/DDBJ databases">
        <authorList>
            <person name="Goswami P.P."/>
            <person name="Prasad N.S."/>
        </authorList>
    </citation>
    <scope>NUCLEOTIDE SEQUENCE</scope>
    <source>
        <strain evidence="2">316 F</strain>
    </source>
</reference>
<evidence type="ECO:0000256" key="1">
    <source>
        <dbReference type="SAM" id="MobiDB-lite"/>
    </source>
</evidence>
<sequence length="181" mass="19814">MSPVADGWSVDVQGTTVVVTFPPSDEMGRRSLTVDEARVLCEQLGFAHLLAGRNRATGDPDVDDVDADRAAGSRLIDDALHLEPVDVSDEHLRKLVDYFRARRQAAQVAGADDAAEDQAWVDDISQFNDDDFDAHQDLPAGGFPIADQEPSEKRGDRVEDQAAPADEDGIANAWLDEWEEK</sequence>
<feature type="compositionally biased region" description="Basic and acidic residues" evidence="1">
    <location>
        <begin position="150"/>
        <end position="160"/>
    </location>
</feature>
<dbReference type="EMBL" id="JQ976668">
    <property type="protein sequence ID" value="AFN58236.1"/>
    <property type="molecule type" value="Genomic_DNA"/>
</dbReference>
<accession>I6Y0S9</accession>
<dbReference type="AlphaFoldDB" id="I6Y0S9"/>
<evidence type="ECO:0000313" key="2">
    <source>
        <dbReference type="EMBL" id="AFN58236.1"/>
    </source>
</evidence>
<proteinExistence type="predicted"/>
<protein>
    <submittedName>
        <fullName evidence="2">Uncharacterized protein</fullName>
    </submittedName>
</protein>